<proteinExistence type="predicted"/>
<reference evidence="7" key="1">
    <citation type="submission" date="2009-10" db="EMBL/GenBank/DDBJ databases">
        <title>Diversity of trophic interactions inside an arsenic-rich microbial ecosystem.</title>
        <authorList>
            <person name="Bertin P.N."/>
            <person name="Heinrich-Salmeron A."/>
            <person name="Pelletier E."/>
            <person name="Goulhen-Chollet F."/>
            <person name="Arsene-Ploetze F."/>
            <person name="Gallien S."/>
            <person name="Calteau A."/>
            <person name="Vallenet D."/>
            <person name="Casiot C."/>
            <person name="Chane-Woon-Ming B."/>
            <person name="Giloteaux L."/>
            <person name="Barakat M."/>
            <person name="Bonnefoy V."/>
            <person name="Bruneel O."/>
            <person name="Chandler M."/>
            <person name="Cleiss J."/>
            <person name="Duran R."/>
            <person name="Elbaz-Poulichet F."/>
            <person name="Fonknechten N."/>
            <person name="Lauga B."/>
            <person name="Mornico D."/>
            <person name="Ortet P."/>
            <person name="Schaeffer C."/>
            <person name="Siguier P."/>
            <person name="Alexander Thil Smith A."/>
            <person name="Van Dorsselaer A."/>
            <person name="Weissenbach J."/>
            <person name="Medigue C."/>
            <person name="Le Paslier D."/>
        </authorList>
    </citation>
    <scope>NUCLEOTIDE SEQUENCE</scope>
</reference>
<gene>
    <name evidence="7" type="ORF">CARN7_1739</name>
</gene>
<evidence type="ECO:0000259" key="6">
    <source>
        <dbReference type="PROSITE" id="PS50878"/>
    </source>
</evidence>
<dbReference type="AlphaFoldDB" id="E6QUL3"/>
<dbReference type="GO" id="GO:0003723">
    <property type="term" value="F:RNA binding"/>
    <property type="evidence" value="ECO:0007669"/>
    <property type="project" value="InterPro"/>
</dbReference>
<dbReference type="EMBL" id="CABR01000113">
    <property type="protein sequence ID" value="CBI10936.1"/>
    <property type="molecule type" value="Genomic_DNA"/>
</dbReference>
<dbReference type="PRINTS" id="PR00866">
    <property type="entry name" value="RNADNAPOLMS"/>
</dbReference>
<sequence>METWSAHHLFKQTEATPGTEKARLLRQYAQKLMHANLPVVFSLRHLSRIAGIDYPVLRATAERRRESENYHIFTIKKRSGGQRFIHAVSEQLFATQQFINARILQKLEPHSASFAFHPQGGIRKCAAMHCGARWMFHYDLQNFFYDINEVDVFRIFQDIGYRPLLAFELARICTTTRLPEHLKELLQPAGKDFRKAYAFYVDHTGLTGVLPQGAPTSPMLSNLAARALDEKLTEYAGQYGFVYTRYADDITLSAACLPEAVSAGQINRAVIGIIRRCKFIENGKKTRVAGPGAKKIVLGLLVDGEHPRISKETYKRIDRHLHATLKYGLAEVASHEQFDSPFGFYHHLAGLISFVKDVDQTRWSEFSAKFSGIKKPV</sequence>
<comment type="caution">
    <text evidence="7">The sequence shown here is derived from an EMBL/GenBank/DDBJ whole genome shotgun (WGS) entry which is preliminary data.</text>
</comment>
<dbReference type="PANTHER" id="PTHR34047:SF7">
    <property type="entry name" value="RNA-DIRECTED DNA POLYMERASE"/>
    <property type="match status" value="1"/>
</dbReference>
<name>E6QUL3_9ZZZZ</name>
<dbReference type="GO" id="GO:0003964">
    <property type="term" value="F:RNA-directed DNA polymerase activity"/>
    <property type="evidence" value="ECO:0007669"/>
    <property type="project" value="UniProtKB-KW"/>
</dbReference>
<evidence type="ECO:0000256" key="5">
    <source>
        <dbReference type="ARBA" id="ARBA00048173"/>
    </source>
</evidence>
<evidence type="ECO:0000256" key="3">
    <source>
        <dbReference type="ARBA" id="ARBA00022723"/>
    </source>
</evidence>
<keyword evidence="4" id="KW-0460">Magnesium</keyword>
<evidence type="ECO:0000256" key="1">
    <source>
        <dbReference type="ARBA" id="ARBA00022679"/>
    </source>
</evidence>
<dbReference type="Pfam" id="PF00078">
    <property type="entry name" value="RVT_1"/>
    <property type="match status" value="1"/>
</dbReference>
<dbReference type="InterPro" id="IPR051083">
    <property type="entry name" value="GrpII_Intron_Splice-Mob/Def"/>
</dbReference>
<keyword evidence="1" id="KW-0808">Transferase</keyword>
<dbReference type="InterPro" id="IPR000123">
    <property type="entry name" value="Reverse_transcriptase_msDNA"/>
</dbReference>
<keyword evidence="2" id="KW-0548">Nucleotidyltransferase</keyword>
<dbReference type="PROSITE" id="PS50878">
    <property type="entry name" value="RT_POL"/>
    <property type="match status" value="1"/>
</dbReference>
<dbReference type="InterPro" id="IPR000477">
    <property type="entry name" value="RT_dom"/>
</dbReference>
<dbReference type="PANTHER" id="PTHR34047">
    <property type="entry name" value="NUCLEAR INTRON MATURASE 1, MITOCHONDRIAL-RELATED"/>
    <property type="match status" value="1"/>
</dbReference>
<dbReference type="CDD" id="cd03487">
    <property type="entry name" value="RT_Bac_retron_II"/>
    <property type="match status" value="1"/>
</dbReference>
<organism evidence="7">
    <name type="scientific">mine drainage metagenome</name>
    <dbReference type="NCBI Taxonomy" id="410659"/>
    <lineage>
        <taxon>unclassified sequences</taxon>
        <taxon>metagenomes</taxon>
        <taxon>ecological metagenomes</taxon>
    </lineage>
</organism>
<evidence type="ECO:0000313" key="7">
    <source>
        <dbReference type="EMBL" id="CBI10936.1"/>
    </source>
</evidence>
<dbReference type="GO" id="GO:0046872">
    <property type="term" value="F:metal ion binding"/>
    <property type="evidence" value="ECO:0007669"/>
    <property type="project" value="UniProtKB-KW"/>
</dbReference>
<protein>
    <submittedName>
        <fullName evidence="7">RNA-directed DNA polymerase</fullName>
    </submittedName>
</protein>
<accession>E6QUL3</accession>
<comment type="catalytic activity">
    <reaction evidence="5">
        <text>DNA(n) + a 2'-deoxyribonucleoside 5'-triphosphate = DNA(n+1) + diphosphate</text>
        <dbReference type="Rhea" id="RHEA:22508"/>
        <dbReference type="Rhea" id="RHEA-COMP:17339"/>
        <dbReference type="Rhea" id="RHEA-COMP:17340"/>
        <dbReference type="ChEBI" id="CHEBI:33019"/>
        <dbReference type="ChEBI" id="CHEBI:61560"/>
        <dbReference type="ChEBI" id="CHEBI:173112"/>
        <dbReference type="EC" id="2.7.7.49"/>
    </reaction>
</comment>
<evidence type="ECO:0000256" key="4">
    <source>
        <dbReference type="ARBA" id="ARBA00022842"/>
    </source>
</evidence>
<evidence type="ECO:0000256" key="2">
    <source>
        <dbReference type="ARBA" id="ARBA00022695"/>
    </source>
</evidence>
<keyword evidence="7" id="KW-0695">RNA-directed DNA polymerase</keyword>
<keyword evidence="3" id="KW-0479">Metal-binding</keyword>
<feature type="domain" description="Reverse transcriptase" evidence="6">
    <location>
        <begin position="56"/>
        <end position="302"/>
    </location>
</feature>